<comment type="caution">
    <text evidence="2">The sequence shown here is derived from an EMBL/GenBank/DDBJ whole genome shotgun (WGS) entry which is preliminary data.</text>
</comment>
<name>A0A917XQ78_9ACTN</name>
<proteinExistence type="predicted"/>
<accession>A0A917XQ78</accession>
<dbReference type="EMBL" id="BMML01000044">
    <property type="protein sequence ID" value="GGN44879.1"/>
    <property type="molecule type" value="Genomic_DNA"/>
</dbReference>
<dbReference type="PANTHER" id="PTHR39335">
    <property type="entry name" value="BLL4220 PROTEIN"/>
    <property type="match status" value="1"/>
</dbReference>
<feature type="region of interest" description="Disordered" evidence="1">
    <location>
        <begin position="58"/>
        <end position="90"/>
    </location>
</feature>
<dbReference type="Proteomes" id="UP000653411">
    <property type="component" value="Unassembled WGS sequence"/>
</dbReference>
<protein>
    <recommendedName>
        <fullName evidence="4">Lipoprotein</fullName>
    </recommendedName>
</protein>
<dbReference type="Pfam" id="PF03640">
    <property type="entry name" value="Lipoprotein_15"/>
    <property type="match status" value="2"/>
</dbReference>
<organism evidence="2 3">
    <name type="scientific">Streptomyces fuscichromogenes</name>
    <dbReference type="NCBI Taxonomy" id="1324013"/>
    <lineage>
        <taxon>Bacteria</taxon>
        <taxon>Bacillati</taxon>
        <taxon>Actinomycetota</taxon>
        <taxon>Actinomycetes</taxon>
        <taxon>Kitasatosporales</taxon>
        <taxon>Streptomycetaceae</taxon>
        <taxon>Streptomyces</taxon>
    </lineage>
</organism>
<evidence type="ECO:0000313" key="2">
    <source>
        <dbReference type="EMBL" id="GGN44879.1"/>
    </source>
</evidence>
<keyword evidence="3" id="KW-1185">Reference proteome</keyword>
<dbReference type="AlphaFoldDB" id="A0A917XQ78"/>
<dbReference type="InterPro" id="IPR005297">
    <property type="entry name" value="Lipoprotein_repeat"/>
</dbReference>
<reference evidence="2" key="2">
    <citation type="submission" date="2020-09" db="EMBL/GenBank/DDBJ databases">
        <authorList>
            <person name="Sun Q."/>
            <person name="Zhou Y."/>
        </authorList>
    </citation>
    <scope>NUCLEOTIDE SEQUENCE</scope>
    <source>
        <strain evidence="2">CGMCC 4.7110</strain>
    </source>
</reference>
<evidence type="ECO:0000313" key="3">
    <source>
        <dbReference type="Proteomes" id="UP000653411"/>
    </source>
</evidence>
<evidence type="ECO:0000256" key="1">
    <source>
        <dbReference type="SAM" id="MobiDB-lite"/>
    </source>
</evidence>
<evidence type="ECO:0008006" key="4">
    <source>
        <dbReference type="Google" id="ProtNLM"/>
    </source>
</evidence>
<dbReference type="GO" id="GO:0043448">
    <property type="term" value="P:alkane catabolic process"/>
    <property type="evidence" value="ECO:0007669"/>
    <property type="project" value="TreeGrafter"/>
</dbReference>
<gene>
    <name evidence="2" type="ORF">GCM10011578_096240</name>
</gene>
<sequence length="246" mass="24830">MNPGGWLSRVAGMTFFTRLLLPDRASGKALRDAVAVPVLAVCCMAVLSGCGKTIQIGNASQSSPPSAPATSVSSSGAGSAGSSAAAGPGNAGLQVVDSTAEQAGLHGNGGTVVGVAVQEAPPRWVQLSAVTSDQLPAQHLININQAALYRFDGDSTSSAQSACNGACAVKWPPVTVEEGGKVYMAGVDPDEVGAIRRQNGQVQVTVGGHPIYRYTGDSKPGDLNGQGVDGKWFAVGPKGEKATSKQ</sequence>
<feature type="region of interest" description="Disordered" evidence="1">
    <location>
        <begin position="217"/>
        <end position="246"/>
    </location>
</feature>
<dbReference type="PANTHER" id="PTHR39335:SF1">
    <property type="entry name" value="BLL4220 PROTEIN"/>
    <property type="match status" value="1"/>
</dbReference>
<reference evidence="2" key="1">
    <citation type="journal article" date="2014" name="Int. J. Syst. Evol. Microbiol.">
        <title>Complete genome sequence of Corynebacterium casei LMG S-19264T (=DSM 44701T), isolated from a smear-ripened cheese.</title>
        <authorList>
            <consortium name="US DOE Joint Genome Institute (JGI-PGF)"/>
            <person name="Walter F."/>
            <person name="Albersmeier A."/>
            <person name="Kalinowski J."/>
            <person name="Ruckert C."/>
        </authorList>
    </citation>
    <scope>NUCLEOTIDE SEQUENCE</scope>
    <source>
        <strain evidence="2">CGMCC 4.7110</strain>
    </source>
</reference>